<comment type="subcellular location">
    <subcellularLocation>
        <location evidence="2">Mitochondrion inner membrane</location>
        <topology evidence="2">Peripheral membrane protein</topology>
        <orientation evidence="2">Matrix side</orientation>
    </subcellularLocation>
</comment>
<dbReference type="InterPro" id="IPR011249">
    <property type="entry name" value="Metalloenz_LuxS/M16"/>
</dbReference>
<sequence>QLASLNDKPSFSSFFSVLPLNFSLRHLFPFRNHQTCDRTHARETETGARQPPSSRKAQFLRGNNIKVDMYRSAASRLRALKGRVGNLGATRYAASSAVASTTSSSPGIFSWLIGERASSFPPLNSPFEGVSSPPSLPDYVEPSKIKSKTLPNGLTIVSETAPGPAASIGMYIDCGSIYETPQSCGATHLLERMAFKSTRNRSHFRIVREVEAIGGSVASSASREQIGYSFDALKTYVPEMVELLIDSVRNPVFIDWEVNEELKRVKDELSQISNNPQGLLLEAIHSAGYTGALANPLLAPEAALSRLNGDILEEFVAENYTAPRMILAASGVEFEELLSVAEPLLSDLPLVQHPEAPKSVYVGGDYRRQADLPVTHVALAFEVPGGWHNEKEAITLTVLQMLMGGGGSFSAGGPGKGMHSRLYLRVLNNYQQLQSFSAFNSIFNNTGLFGIYATTTSDFVAKAVDVAAGELISIATPKQVSETQLNRAKEATKSAVLMNLESRMIVAEDIGRQYLTYGERKPVDHFLKAVDEITLKDITDISQKLLASPLTMASYGDVIHVPSYESVNSIFHAK</sequence>
<dbReference type="EMBL" id="CAMGYJ010000005">
    <property type="protein sequence ID" value="CAI0423503.1"/>
    <property type="molecule type" value="Genomic_DNA"/>
</dbReference>
<evidence type="ECO:0000256" key="1">
    <source>
        <dbReference type="ARBA" id="ARBA00002123"/>
    </source>
</evidence>
<evidence type="ECO:0000256" key="10">
    <source>
        <dbReference type="RuleBase" id="RU004447"/>
    </source>
</evidence>
<dbReference type="PANTHER" id="PTHR11851">
    <property type="entry name" value="METALLOPROTEASE"/>
    <property type="match status" value="1"/>
</dbReference>
<dbReference type="GO" id="GO:0046872">
    <property type="term" value="F:metal ion binding"/>
    <property type="evidence" value="ECO:0007669"/>
    <property type="project" value="InterPro"/>
</dbReference>
<keyword evidence="7" id="KW-0472">Membrane</keyword>
<evidence type="ECO:0000313" key="14">
    <source>
        <dbReference type="Proteomes" id="UP001154282"/>
    </source>
</evidence>
<dbReference type="Pfam" id="PF05193">
    <property type="entry name" value="Peptidase_M16_C"/>
    <property type="match status" value="1"/>
</dbReference>
<comment type="caution">
    <text evidence="13">The sequence shown here is derived from an EMBL/GenBank/DDBJ whole genome shotgun (WGS) entry which is preliminary data.</text>
</comment>
<reference evidence="13" key="1">
    <citation type="submission" date="2022-08" db="EMBL/GenBank/DDBJ databases">
        <authorList>
            <person name="Gutierrez-Valencia J."/>
        </authorList>
    </citation>
    <scope>NUCLEOTIDE SEQUENCE</scope>
</reference>
<dbReference type="InterPro" id="IPR007863">
    <property type="entry name" value="Peptidase_M16_C"/>
</dbReference>
<organism evidence="13 14">
    <name type="scientific">Linum tenue</name>
    <dbReference type="NCBI Taxonomy" id="586396"/>
    <lineage>
        <taxon>Eukaryota</taxon>
        <taxon>Viridiplantae</taxon>
        <taxon>Streptophyta</taxon>
        <taxon>Embryophyta</taxon>
        <taxon>Tracheophyta</taxon>
        <taxon>Spermatophyta</taxon>
        <taxon>Magnoliopsida</taxon>
        <taxon>eudicotyledons</taxon>
        <taxon>Gunneridae</taxon>
        <taxon>Pentapetalae</taxon>
        <taxon>rosids</taxon>
        <taxon>fabids</taxon>
        <taxon>Malpighiales</taxon>
        <taxon>Linaceae</taxon>
        <taxon>Linum</taxon>
    </lineage>
</organism>
<evidence type="ECO:0000256" key="2">
    <source>
        <dbReference type="ARBA" id="ARBA00004443"/>
    </source>
</evidence>
<name>A0AAV0KMV2_9ROSI</name>
<keyword evidence="5" id="KW-0809">Transit peptide</keyword>
<comment type="function">
    <text evidence="1">Substrate recognition and binding subunit of the essential mitochondrial processing protease (MPP), which cleaves the mitochondrial sequence off newly imported precursors proteins.</text>
</comment>
<evidence type="ECO:0000256" key="8">
    <source>
        <dbReference type="ARBA" id="ARBA00041372"/>
    </source>
</evidence>
<feature type="domain" description="Peptidase M16 C-terminal" evidence="12">
    <location>
        <begin position="308"/>
        <end position="491"/>
    </location>
</feature>
<dbReference type="GO" id="GO:0006508">
    <property type="term" value="P:proteolysis"/>
    <property type="evidence" value="ECO:0007669"/>
    <property type="project" value="InterPro"/>
</dbReference>
<comment type="similarity">
    <text evidence="3 10">Belongs to the peptidase M16 family.</text>
</comment>
<dbReference type="GO" id="GO:0004222">
    <property type="term" value="F:metalloendopeptidase activity"/>
    <property type="evidence" value="ECO:0007669"/>
    <property type="project" value="InterPro"/>
</dbReference>
<keyword evidence="6" id="KW-0496">Mitochondrion</keyword>
<evidence type="ECO:0000259" key="11">
    <source>
        <dbReference type="Pfam" id="PF00675"/>
    </source>
</evidence>
<evidence type="ECO:0000256" key="3">
    <source>
        <dbReference type="ARBA" id="ARBA00007261"/>
    </source>
</evidence>
<dbReference type="InterPro" id="IPR050361">
    <property type="entry name" value="MPP/UQCRC_Complex"/>
</dbReference>
<dbReference type="PANTHER" id="PTHR11851:SF203">
    <property type="entry name" value="MITOCHONDRIAL-PROCESSING PEPTIDASE SUBUNIT ALPHA-1, MITOCHONDRIAL-RELATED"/>
    <property type="match status" value="1"/>
</dbReference>
<evidence type="ECO:0000256" key="5">
    <source>
        <dbReference type="ARBA" id="ARBA00022946"/>
    </source>
</evidence>
<keyword evidence="14" id="KW-1185">Reference proteome</keyword>
<dbReference type="InterPro" id="IPR001431">
    <property type="entry name" value="Pept_M16_Zn_BS"/>
</dbReference>
<evidence type="ECO:0000313" key="13">
    <source>
        <dbReference type="EMBL" id="CAI0423503.1"/>
    </source>
</evidence>
<evidence type="ECO:0000256" key="9">
    <source>
        <dbReference type="ARBA" id="ARBA00075935"/>
    </source>
</evidence>
<proteinExistence type="inferred from homology"/>
<evidence type="ECO:0000256" key="4">
    <source>
        <dbReference type="ARBA" id="ARBA00022792"/>
    </source>
</evidence>
<accession>A0AAV0KMV2</accession>
<evidence type="ECO:0000259" key="12">
    <source>
        <dbReference type="Pfam" id="PF05193"/>
    </source>
</evidence>
<evidence type="ECO:0000256" key="6">
    <source>
        <dbReference type="ARBA" id="ARBA00023128"/>
    </source>
</evidence>
<gene>
    <name evidence="13" type="ORF">LITE_LOCUS19544</name>
</gene>
<feature type="domain" description="Peptidase M16 N-terminal" evidence="11">
    <location>
        <begin position="156"/>
        <end position="301"/>
    </location>
</feature>
<keyword evidence="4" id="KW-0999">Mitochondrion inner membrane</keyword>
<dbReference type="FunFam" id="3.30.830.10:FF:000008">
    <property type="entry name" value="Mitochondrial-processing peptidase subunit beta"/>
    <property type="match status" value="1"/>
</dbReference>
<feature type="non-terminal residue" evidence="13">
    <location>
        <position position="1"/>
    </location>
</feature>
<dbReference type="Gene3D" id="3.30.830.10">
    <property type="entry name" value="Metalloenzyme, LuxS/M16 peptidase-like"/>
    <property type="match status" value="2"/>
</dbReference>
<dbReference type="SUPFAM" id="SSF63411">
    <property type="entry name" value="LuxS/MPP-like metallohydrolase"/>
    <property type="match status" value="2"/>
</dbReference>
<protein>
    <recommendedName>
        <fullName evidence="9">Complex III subunit II</fullName>
    </recommendedName>
    <alternativeName>
        <fullName evidence="8">Core protein II</fullName>
    </alternativeName>
</protein>
<dbReference type="Proteomes" id="UP001154282">
    <property type="component" value="Unassembled WGS sequence"/>
</dbReference>
<dbReference type="GO" id="GO:0005743">
    <property type="term" value="C:mitochondrial inner membrane"/>
    <property type="evidence" value="ECO:0007669"/>
    <property type="project" value="UniProtKB-SubCell"/>
</dbReference>
<dbReference type="Pfam" id="PF00675">
    <property type="entry name" value="Peptidase_M16"/>
    <property type="match status" value="1"/>
</dbReference>
<dbReference type="FunFam" id="3.30.830.10:FF:000022">
    <property type="entry name" value="mitochondrial-processing peptidase subunit alpha"/>
    <property type="match status" value="1"/>
</dbReference>
<evidence type="ECO:0000256" key="7">
    <source>
        <dbReference type="ARBA" id="ARBA00023136"/>
    </source>
</evidence>
<dbReference type="AlphaFoldDB" id="A0AAV0KMV2"/>
<dbReference type="InterPro" id="IPR011765">
    <property type="entry name" value="Pept_M16_N"/>
</dbReference>
<dbReference type="PROSITE" id="PS00143">
    <property type="entry name" value="INSULINASE"/>
    <property type="match status" value="1"/>
</dbReference>